<keyword evidence="4 13" id="KW-0813">Transport</keyword>
<comment type="function">
    <text evidence="13">Required for the insertion and/or proper folding and/or complex formation of integral membrane proteins into the membrane. Involved in integration of membrane proteins that insert both dependently and independently of the Sec translocase complex, as well as at least some lipoproteins. Aids folding of multispanning membrane proteins.</text>
</comment>
<dbReference type="InterPro" id="IPR028055">
    <property type="entry name" value="YidC/Oxa/ALB_C"/>
</dbReference>
<evidence type="ECO:0000256" key="8">
    <source>
        <dbReference type="ARBA" id="ARBA00022989"/>
    </source>
</evidence>
<feature type="compositionally biased region" description="Low complexity" evidence="14">
    <location>
        <begin position="36"/>
        <end position="49"/>
    </location>
</feature>
<dbReference type="CDD" id="cd20070">
    <property type="entry name" value="5TM_YidC_Alb3"/>
    <property type="match status" value="1"/>
</dbReference>
<reference evidence="17 18" key="2">
    <citation type="journal article" date="2016" name="Genome Announc.">
        <title>Complete Genome Sequence of a Strain of Azospirillum thiophilum Isolated from a Sulfide Spring.</title>
        <authorList>
            <person name="Fomenkov A."/>
            <person name="Vincze T."/>
            <person name="Grabovich M."/>
            <person name="Anton B.P."/>
            <person name="Dubinina G."/>
            <person name="Orlova M."/>
            <person name="Belousova E."/>
            <person name="Roberts R.J."/>
        </authorList>
    </citation>
    <scope>NUCLEOTIDE SEQUENCE [LARGE SCALE GENOMIC DNA]</scope>
    <source>
        <strain evidence="17 18">BV-S</strain>
    </source>
</reference>
<dbReference type="InterPro" id="IPR019998">
    <property type="entry name" value="Membr_insert_YidC"/>
</dbReference>
<evidence type="ECO:0000256" key="14">
    <source>
        <dbReference type="SAM" id="MobiDB-lite"/>
    </source>
</evidence>
<dbReference type="PRINTS" id="PR01900">
    <property type="entry name" value="YIDCPROTEIN"/>
</dbReference>
<feature type="domain" description="Membrane insertase YidC/Oxa/ALB C-terminal" evidence="15">
    <location>
        <begin position="377"/>
        <end position="574"/>
    </location>
</feature>
<evidence type="ECO:0000256" key="13">
    <source>
        <dbReference type="HAMAP-Rule" id="MF_01810"/>
    </source>
</evidence>
<keyword evidence="8 13" id="KW-1133">Transmembrane helix</keyword>
<dbReference type="InterPro" id="IPR038221">
    <property type="entry name" value="YidC_periplasmic_sf"/>
</dbReference>
<evidence type="ECO:0000256" key="3">
    <source>
        <dbReference type="ARBA" id="ARBA00015325"/>
    </source>
</evidence>
<evidence type="ECO:0000313" key="18">
    <source>
        <dbReference type="Proteomes" id="UP000069935"/>
    </source>
</evidence>
<dbReference type="Gene3D" id="2.70.98.90">
    <property type="match status" value="1"/>
</dbReference>
<dbReference type="GO" id="GO:0005886">
    <property type="term" value="C:plasma membrane"/>
    <property type="evidence" value="ECO:0007669"/>
    <property type="project" value="UniProtKB-SubCell"/>
</dbReference>
<dbReference type="NCBIfam" id="TIGR03593">
    <property type="entry name" value="yidC_nterm"/>
    <property type="match status" value="1"/>
</dbReference>
<dbReference type="PANTHER" id="PTHR12428:SF65">
    <property type="entry name" value="CYTOCHROME C OXIDASE ASSEMBLY PROTEIN COX18, MITOCHONDRIAL"/>
    <property type="match status" value="1"/>
</dbReference>
<evidence type="ECO:0000259" key="16">
    <source>
        <dbReference type="Pfam" id="PF14849"/>
    </source>
</evidence>
<evidence type="ECO:0000313" key="17">
    <source>
        <dbReference type="EMBL" id="ALG71909.1"/>
    </source>
</evidence>
<feature type="region of interest" description="Disordered" evidence="14">
    <location>
        <begin position="36"/>
        <end position="65"/>
    </location>
</feature>
<name>A0AAC8VYM9_9PROT</name>
<accession>A0AAC8VYM9</accession>
<dbReference type="Pfam" id="PF02096">
    <property type="entry name" value="60KD_IMP"/>
    <property type="match status" value="1"/>
</dbReference>
<feature type="transmembrane region" description="Helical" evidence="13">
    <location>
        <begin position="6"/>
        <end position="25"/>
    </location>
</feature>
<keyword evidence="9 13" id="KW-0472">Membrane</keyword>
<evidence type="ECO:0000256" key="9">
    <source>
        <dbReference type="ARBA" id="ARBA00023136"/>
    </source>
</evidence>
<feature type="transmembrane region" description="Helical" evidence="13">
    <location>
        <begin position="539"/>
        <end position="560"/>
    </location>
</feature>
<evidence type="ECO:0000256" key="2">
    <source>
        <dbReference type="ARBA" id="ARBA00010527"/>
    </source>
</evidence>
<dbReference type="GO" id="GO:0015031">
    <property type="term" value="P:protein transport"/>
    <property type="evidence" value="ECO:0007669"/>
    <property type="project" value="UniProtKB-KW"/>
</dbReference>
<evidence type="ECO:0000256" key="1">
    <source>
        <dbReference type="ARBA" id="ARBA00004429"/>
    </source>
</evidence>
<proteinExistence type="inferred from homology"/>
<comment type="subcellular location">
    <subcellularLocation>
        <location evidence="1">Cell inner membrane</location>
        <topology evidence="1">Multi-pass membrane protein</topology>
    </subcellularLocation>
    <subcellularLocation>
        <location evidence="13">Cell membrane</location>
        <topology evidence="13">Multi-pass membrane protein</topology>
    </subcellularLocation>
</comment>
<dbReference type="InterPro" id="IPR001708">
    <property type="entry name" value="YidC/ALB3/OXA1/COX18"/>
</dbReference>
<keyword evidence="7 13" id="KW-0653">Protein transport</keyword>
<dbReference type="KEGG" id="ati:AL072_01770"/>
<feature type="compositionally biased region" description="Pro residues" evidence="14">
    <location>
        <begin position="50"/>
        <end position="63"/>
    </location>
</feature>
<evidence type="ECO:0000256" key="5">
    <source>
        <dbReference type="ARBA" id="ARBA00022475"/>
    </source>
</evidence>
<dbReference type="InterPro" id="IPR028053">
    <property type="entry name" value="Membr_insert_YidC_N"/>
</dbReference>
<dbReference type="Pfam" id="PF14849">
    <property type="entry name" value="YidC_periplas"/>
    <property type="match status" value="1"/>
</dbReference>
<dbReference type="GO" id="GO:0032977">
    <property type="term" value="F:membrane insertase activity"/>
    <property type="evidence" value="ECO:0007669"/>
    <property type="project" value="InterPro"/>
</dbReference>
<comment type="similarity">
    <text evidence="2 13">Belongs to the OXA1/ALB3/YidC family. Type 1 subfamily.</text>
</comment>
<comment type="subunit">
    <text evidence="13">Interacts with the Sec translocase complex via SecD. Specifically interacts with transmembrane segments of nascent integral membrane proteins during membrane integration.</text>
</comment>
<dbReference type="AlphaFoldDB" id="A0AAC8VYM9"/>
<dbReference type="EMBL" id="CP012401">
    <property type="protein sequence ID" value="ALG71909.1"/>
    <property type="molecule type" value="Genomic_DNA"/>
</dbReference>
<keyword evidence="18" id="KW-1185">Reference proteome</keyword>
<evidence type="ECO:0000256" key="6">
    <source>
        <dbReference type="ARBA" id="ARBA00022692"/>
    </source>
</evidence>
<dbReference type="Proteomes" id="UP000069935">
    <property type="component" value="Chromosome 1"/>
</dbReference>
<dbReference type="PRINTS" id="PR00701">
    <property type="entry name" value="60KDINNERMP"/>
</dbReference>
<evidence type="ECO:0000256" key="7">
    <source>
        <dbReference type="ARBA" id="ARBA00022927"/>
    </source>
</evidence>
<dbReference type="NCBIfam" id="NF002353">
    <property type="entry name" value="PRK01318.1-4"/>
    <property type="match status" value="1"/>
</dbReference>
<feature type="transmembrane region" description="Helical" evidence="13">
    <location>
        <begin position="502"/>
        <end position="519"/>
    </location>
</feature>
<keyword evidence="6 13" id="KW-0812">Transmembrane</keyword>
<dbReference type="RefSeq" id="WP_045582599.1">
    <property type="nucleotide sequence ID" value="NZ_CP012401.1"/>
</dbReference>
<gene>
    <name evidence="13" type="primary">yidC</name>
    <name evidence="17" type="ORF">AL072_01770</name>
</gene>
<evidence type="ECO:0000256" key="12">
    <source>
        <dbReference type="ARBA" id="ARBA00033342"/>
    </source>
</evidence>
<keyword evidence="10 13" id="KW-0143">Chaperone</keyword>
<keyword evidence="5 13" id="KW-1003">Cell membrane</keyword>
<dbReference type="CDD" id="cd19961">
    <property type="entry name" value="EcYidC-like_peri"/>
    <property type="match status" value="1"/>
</dbReference>
<evidence type="ECO:0000259" key="15">
    <source>
        <dbReference type="Pfam" id="PF02096"/>
    </source>
</evidence>
<organism evidence="17 18">
    <name type="scientific">Azospirillum thiophilum</name>
    <dbReference type="NCBI Taxonomy" id="528244"/>
    <lineage>
        <taxon>Bacteria</taxon>
        <taxon>Pseudomonadati</taxon>
        <taxon>Pseudomonadota</taxon>
        <taxon>Alphaproteobacteria</taxon>
        <taxon>Rhodospirillales</taxon>
        <taxon>Azospirillaceae</taxon>
        <taxon>Azospirillum</taxon>
    </lineage>
</organism>
<dbReference type="PANTHER" id="PTHR12428">
    <property type="entry name" value="OXA1"/>
    <property type="match status" value="1"/>
</dbReference>
<feature type="domain" description="Membrane insertase YidC N-terminal" evidence="16">
    <location>
        <begin position="88"/>
        <end position="365"/>
    </location>
</feature>
<feature type="transmembrane region" description="Helical" evidence="13">
    <location>
        <begin position="446"/>
        <end position="467"/>
    </location>
</feature>
<evidence type="ECO:0000256" key="11">
    <source>
        <dbReference type="ARBA" id="ARBA00033245"/>
    </source>
</evidence>
<dbReference type="InterPro" id="IPR047196">
    <property type="entry name" value="YidC_ALB_C"/>
</dbReference>
<dbReference type="NCBIfam" id="TIGR03592">
    <property type="entry name" value="yidC_oxa1_cterm"/>
    <property type="match status" value="1"/>
</dbReference>
<feature type="transmembrane region" description="Helical" evidence="13">
    <location>
        <begin position="373"/>
        <end position="396"/>
    </location>
</feature>
<dbReference type="HAMAP" id="MF_01810">
    <property type="entry name" value="YidC_type1"/>
    <property type="match status" value="1"/>
</dbReference>
<evidence type="ECO:0000256" key="4">
    <source>
        <dbReference type="ARBA" id="ARBA00022448"/>
    </source>
</evidence>
<protein>
    <recommendedName>
        <fullName evidence="3 13">Membrane protein insertase YidC</fullName>
    </recommendedName>
    <alternativeName>
        <fullName evidence="12 13">Foldase YidC</fullName>
    </alternativeName>
    <alternativeName>
        <fullName evidence="11 13">Membrane integrase YidC</fullName>
    </alternativeName>
    <alternativeName>
        <fullName evidence="13">Membrane protein YidC</fullName>
    </alternativeName>
</protein>
<evidence type="ECO:0000256" key="10">
    <source>
        <dbReference type="ARBA" id="ARBA00023186"/>
    </source>
</evidence>
<dbReference type="GO" id="GO:0051205">
    <property type="term" value="P:protein insertion into membrane"/>
    <property type="evidence" value="ECO:0007669"/>
    <property type="project" value="TreeGrafter"/>
</dbReference>
<sequence length="580" mass="64129">MTDQRNLIIAIALSIAILLGFQYFYEKPRVEQQKQLAAQQAAQTEQSVPVPAPGVPAQQPPGMAPQGMAEVAKERPVLLAEQLAAGTRVKIDTPALHGSVNLVGGRIDDLTLAQYHETPEPGSPEIVLLAPAGTPAAYYAEFGWVPQGAGIATPTATTRWTADGTALTPAKPLTLSWDNGQGLVFERKFAVDPDFMFTVTQTVRNTGAAPVTLLPYSLVSRSGTPHTSGYYILHEGPLGVFNGSLTEENYDNVRKAGSISKETTGGWVGITDKYWLVSLVPDPNEKVTARFLYNQVANTDRYQTDTMGAPVTIAPGASAENTGRLFAGAKQVKLLDAYSEKLNIKNFDLAIDFGWFYFLTKPFFYALDFFGQVLGNFGLAILLLTVCVKAVFFPLANKSYQAMSKMKALQPKMQELREKFSDDQARMNQELMALYKREKVSPVSGCLPILIQIPVFFALYKVLFVTIEMRHAPFFGWIHDLSSPDPTNLFTAFGLIPWSPPTMLHLGLWPLIMGVTMWFQQKMNPAPPDPIQQKVFQFLPIIFTFMLAGFPAGLVIYWAWNNTLSVLQQWTIMKRMGVKV</sequence>
<reference evidence="18" key="1">
    <citation type="submission" date="2015-08" db="EMBL/GenBank/DDBJ databases">
        <title>Complete Genome Sequence of Azospirillum thiophilum BV-S.</title>
        <authorList>
            <person name="Fomenkov A."/>
            <person name="Vincze T."/>
            <person name="Grabovich M."/>
            <person name="Dubinina G."/>
            <person name="Orlova M."/>
            <person name="Belousova E."/>
            <person name="Roberts R.J."/>
        </authorList>
    </citation>
    <scope>NUCLEOTIDE SEQUENCE [LARGE SCALE GENOMIC DNA]</scope>
    <source>
        <strain evidence="18">BV-S</strain>
    </source>
</reference>